<dbReference type="Proteomes" id="UP001465976">
    <property type="component" value="Unassembled WGS sequence"/>
</dbReference>
<feature type="region of interest" description="Disordered" evidence="1">
    <location>
        <begin position="395"/>
        <end position="427"/>
    </location>
</feature>
<evidence type="ECO:0000313" key="4">
    <source>
        <dbReference type="Proteomes" id="UP001465976"/>
    </source>
</evidence>
<reference evidence="3 4" key="1">
    <citation type="submission" date="2024-02" db="EMBL/GenBank/DDBJ databases">
        <title>A draft genome for the cacao thread blight pathogen Marasmius crinis-equi.</title>
        <authorList>
            <person name="Cohen S.P."/>
            <person name="Baruah I.K."/>
            <person name="Amoako-Attah I."/>
            <person name="Bukari Y."/>
            <person name="Meinhardt L.W."/>
            <person name="Bailey B.A."/>
        </authorList>
    </citation>
    <scope>NUCLEOTIDE SEQUENCE [LARGE SCALE GENOMIC DNA]</scope>
    <source>
        <strain evidence="3 4">GH-76</strain>
    </source>
</reference>
<feature type="region of interest" description="Disordered" evidence="1">
    <location>
        <begin position="278"/>
        <end position="346"/>
    </location>
</feature>
<name>A0ABR3FYJ4_9AGAR</name>
<feature type="region of interest" description="Disordered" evidence="1">
    <location>
        <begin position="23"/>
        <end position="198"/>
    </location>
</feature>
<proteinExistence type="predicted"/>
<feature type="domain" description="G-patch" evidence="2">
    <location>
        <begin position="205"/>
        <end position="253"/>
    </location>
</feature>
<feature type="compositionally biased region" description="Polar residues" evidence="1">
    <location>
        <begin position="25"/>
        <end position="37"/>
    </location>
</feature>
<dbReference type="InterPro" id="IPR039146">
    <property type="entry name" value="GPANK1"/>
</dbReference>
<feature type="compositionally biased region" description="Acidic residues" evidence="1">
    <location>
        <begin position="284"/>
        <end position="298"/>
    </location>
</feature>
<dbReference type="PROSITE" id="PS50174">
    <property type="entry name" value="G_PATCH"/>
    <property type="match status" value="1"/>
</dbReference>
<feature type="compositionally biased region" description="Low complexity" evidence="1">
    <location>
        <begin position="320"/>
        <end position="333"/>
    </location>
</feature>
<feature type="compositionally biased region" description="Polar residues" evidence="1">
    <location>
        <begin position="127"/>
        <end position="143"/>
    </location>
</feature>
<dbReference type="InterPro" id="IPR000467">
    <property type="entry name" value="G_patch_dom"/>
</dbReference>
<comment type="caution">
    <text evidence="3">The sequence shown here is derived from an EMBL/GenBank/DDBJ whole genome shotgun (WGS) entry which is preliminary data.</text>
</comment>
<dbReference type="EMBL" id="JBAHYK010000026">
    <property type="protein sequence ID" value="KAL0580626.1"/>
    <property type="molecule type" value="Genomic_DNA"/>
</dbReference>
<gene>
    <name evidence="3" type="ORF">V5O48_001356</name>
</gene>
<feature type="compositionally biased region" description="Low complexity" evidence="1">
    <location>
        <begin position="67"/>
        <end position="81"/>
    </location>
</feature>
<sequence>MATTAFTIYSHYDPSQRELLERETGQISETDEAQPQATEVWEAEAFKARKRAPPPRFVKATMDDWRSASGASSSASTPPATNDENDVSSWYRSLTQAESSTSSQKTEVGTTDNPVTKKTKDVPTPLLHTSSSVPKFVSKQPTRQGKKPPESNWFIQKVLQSQSQFEHHSDSSSTSSLADILARDPPPPPSSGDKFHPPVFLALGPSNKGYALLENSGWTEGEALGPDVTRLARTNRVRESNRKRKRGLESEKELMVMKEVDAKGGDGEVKEMISVIDLTVSDSSGDEEDSDGAAEEDMGASVDEGSQQDQHPKTEDDELSVPSGSSSSPSLSELTDRSSARTALITPLPTVLKSDRLGIGLKAKTVGPYKASMKRVTHNSAALAAHLQRAEDARRRREKHGKGHRSFARQYKEEQRRRSEMQAYMNS</sequence>
<evidence type="ECO:0000313" key="3">
    <source>
        <dbReference type="EMBL" id="KAL0580626.1"/>
    </source>
</evidence>
<dbReference type="PANTHER" id="PTHR20923">
    <property type="entry name" value="BAT4 PROTEIN-RELATED"/>
    <property type="match status" value="1"/>
</dbReference>
<keyword evidence="4" id="KW-1185">Reference proteome</keyword>
<feature type="compositionally biased region" description="Basic and acidic residues" evidence="1">
    <location>
        <begin position="410"/>
        <end position="420"/>
    </location>
</feature>
<evidence type="ECO:0000256" key="1">
    <source>
        <dbReference type="SAM" id="MobiDB-lite"/>
    </source>
</evidence>
<organism evidence="3 4">
    <name type="scientific">Marasmius crinis-equi</name>
    <dbReference type="NCBI Taxonomy" id="585013"/>
    <lineage>
        <taxon>Eukaryota</taxon>
        <taxon>Fungi</taxon>
        <taxon>Dikarya</taxon>
        <taxon>Basidiomycota</taxon>
        <taxon>Agaricomycotina</taxon>
        <taxon>Agaricomycetes</taxon>
        <taxon>Agaricomycetidae</taxon>
        <taxon>Agaricales</taxon>
        <taxon>Marasmiineae</taxon>
        <taxon>Marasmiaceae</taxon>
        <taxon>Marasmius</taxon>
    </lineage>
</organism>
<accession>A0ABR3FYJ4</accession>
<protein>
    <recommendedName>
        <fullName evidence="2">G-patch domain-containing protein</fullName>
    </recommendedName>
</protein>
<dbReference type="PANTHER" id="PTHR20923:SF1">
    <property type="entry name" value="G PATCH DOMAIN AND ANKYRIN REPEAT-CONTAINING PROTEIN 1"/>
    <property type="match status" value="1"/>
</dbReference>
<evidence type="ECO:0000259" key="2">
    <source>
        <dbReference type="PROSITE" id="PS50174"/>
    </source>
</evidence>
<feature type="compositionally biased region" description="Basic residues" evidence="1">
    <location>
        <begin position="396"/>
        <end position="407"/>
    </location>
</feature>
<feature type="compositionally biased region" description="Polar residues" evidence="1">
    <location>
        <begin position="87"/>
        <end position="116"/>
    </location>
</feature>